<evidence type="ECO:0000313" key="5">
    <source>
        <dbReference type="EMBL" id="KAK6544821.1"/>
    </source>
</evidence>
<reference evidence="5 6" key="1">
    <citation type="submission" date="2019-10" db="EMBL/GenBank/DDBJ databases">
        <authorList>
            <person name="Palmer J.M."/>
        </authorList>
    </citation>
    <scope>NUCLEOTIDE SEQUENCE [LARGE SCALE GENOMIC DNA]</scope>
    <source>
        <strain evidence="5 6">TWF694</strain>
    </source>
</reference>
<organism evidence="5 6">
    <name type="scientific">Orbilia ellipsospora</name>
    <dbReference type="NCBI Taxonomy" id="2528407"/>
    <lineage>
        <taxon>Eukaryota</taxon>
        <taxon>Fungi</taxon>
        <taxon>Dikarya</taxon>
        <taxon>Ascomycota</taxon>
        <taxon>Pezizomycotina</taxon>
        <taxon>Orbiliomycetes</taxon>
        <taxon>Orbiliales</taxon>
        <taxon>Orbiliaceae</taxon>
        <taxon>Orbilia</taxon>
    </lineage>
</organism>
<dbReference type="PANTHER" id="PTHR43142:SF3">
    <property type="entry name" value="PUTATIVE (AFU_ORTHOLOGUE AFUA_3G09070)-RELATED"/>
    <property type="match status" value="1"/>
</dbReference>
<dbReference type="InterPro" id="IPR029058">
    <property type="entry name" value="AB_hydrolase_fold"/>
</dbReference>
<comment type="caution">
    <text evidence="5">The sequence shown here is derived from an EMBL/GenBank/DDBJ whole genome shotgun (WGS) entry which is preliminary data.</text>
</comment>
<name>A0AAV9XTN7_9PEZI</name>
<dbReference type="PANTHER" id="PTHR43142">
    <property type="entry name" value="CARBOXYLIC ESTER HYDROLASE"/>
    <property type="match status" value="1"/>
</dbReference>
<accession>A0AAV9XTN7</accession>
<evidence type="ECO:0000259" key="4">
    <source>
        <dbReference type="Pfam" id="PF00135"/>
    </source>
</evidence>
<protein>
    <recommendedName>
        <fullName evidence="4">Carboxylesterase type B domain-containing protein</fullName>
    </recommendedName>
</protein>
<dbReference type="Proteomes" id="UP001365542">
    <property type="component" value="Unassembled WGS sequence"/>
</dbReference>
<sequence>MALSICAVALGLVALGNASPLLSKRGVSNSASSLTFLYQNNLNYTDDVNHVGAILLDEMPYAQASAACASLSESLLDWETITAHRFDFERQLAYQSFIGKSQQTQRYYIANGQVISATQAAGSIQLVAPPTRDIPLPVLCTQSSSVNDPSAVATESNQVVVSTKTNTYVGFRNQKSFRFLGIPYVAKPDRFTYSKYPSAPSGTVDATKYALQCSQPWPASYPGVSGKTSDDCLFLNIQTPYIPKAGSTSTNDLRPVHFWIHGGGWTGGTGADPGTDGGNMASRDDYVTVTINYRLSTLGFLAIPGTEITGNYAFNDMVNAMKWTIDNIAAFGGDPNRIVINGESAGAGSVRVLLGSPPAQPLFQGAIAMSGLGFGLSLGLGYAYSETYGDYLTIQGSYDIAGEGIFDEMGCSGTLDEKIACLKTVDPLALVSTATVARYPVQDGIYVNTEHLILENNNGSTAHIDVMFGTSQDEGGSLNTYPKTPVSTLSEGLQASLGLDATNAQKVIDSGLFPIYNTGNITLDSFNVSTRIMTDLEFRCEAQATLYAGDASGAFKSAHGYQMRRTYWGYDPNGLGGAPVTPGYPYGNPNLPYFRLHSSEVANCFGNLNPLRDENDLYTIQLSSGYFSEFVKSGSPNPSVRYLTARGYQKSIDGAAITGKWTEVRNKKGPIMLIDYPAELSDFVDLEQCAWLGYPVDYYYK</sequence>
<keyword evidence="6" id="KW-1185">Reference proteome</keyword>
<comment type="similarity">
    <text evidence="1">Belongs to the type-B carboxylesterase/lipase family.</text>
</comment>
<dbReference type="EMBL" id="JAVHJO010000001">
    <property type="protein sequence ID" value="KAK6544821.1"/>
    <property type="molecule type" value="Genomic_DNA"/>
</dbReference>
<evidence type="ECO:0000256" key="2">
    <source>
        <dbReference type="ARBA" id="ARBA00022801"/>
    </source>
</evidence>
<feature type="domain" description="Carboxylesterase type B" evidence="4">
    <location>
        <begin position="161"/>
        <end position="689"/>
    </location>
</feature>
<dbReference type="InterPro" id="IPR002018">
    <property type="entry name" value="CarbesteraseB"/>
</dbReference>
<dbReference type="AlphaFoldDB" id="A0AAV9XTN7"/>
<dbReference type="Pfam" id="PF00135">
    <property type="entry name" value="COesterase"/>
    <property type="match status" value="1"/>
</dbReference>
<keyword evidence="3" id="KW-0732">Signal</keyword>
<dbReference type="Gene3D" id="3.40.50.1820">
    <property type="entry name" value="alpha/beta hydrolase"/>
    <property type="match status" value="1"/>
</dbReference>
<feature type="chain" id="PRO_5043609087" description="Carboxylesterase type B domain-containing protein" evidence="3">
    <location>
        <begin position="19"/>
        <end position="701"/>
    </location>
</feature>
<gene>
    <name evidence="5" type="ORF">TWF694_001504</name>
</gene>
<evidence type="ECO:0000313" key="6">
    <source>
        <dbReference type="Proteomes" id="UP001365542"/>
    </source>
</evidence>
<feature type="signal peptide" evidence="3">
    <location>
        <begin position="1"/>
        <end position="18"/>
    </location>
</feature>
<dbReference type="InterPro" id="IPR019826">
    <property type="entry name" value="Carboxylesterase_B_AS"/>
</dbReference>
<dbReference type="PROSITE" id="PS00122">
    <property type="entry name" value="CARBOXYLESTERASE_B_1"/>
    <property type="match status" value="1"/>
</dbReference>
<dbReference type="GO" id="GO:0016787">
    <property type="term" value="F:hydrolase activity"/>
    <property type="evidence" value="ECO:0007669"/>
    <property type="project" value="UniProtKB-KW"/>
</dbReference>
<keyword evidence="2" id="KW-0378">Hydrolase</keyword>
<evidence type="ECO:0000256" key="1">
    <source>
        <dbReference type="ARBA" id="ARBA00005964"/>
    </source>
</evidence>
<evidence type="ECO:0000256" key="3">
    <source>
        <dbReference type="SAM" id="SignalP"/>
    </source>
</evidence>
<proteinExistence type="inferred from homology"/>
<dbReference type="SUPFAM" id="SSF53474">
    <property type="entry name" value="alpha/beta-Hydrolases"/>
    <property type="match status" value="1"/>
</dbReference>